<organism evidence="3">
    <name type="scientific">Rhipicephalus zambeziensis</name>
    <dbReference type="NCBI Taxonomy" id="60191"/>
    <lineage>
        <taxon>Eukaryota</taxon>
        <taxon>Metazoa</taxon>
        <taxon>Ecdysozoa</taxon>
        <taxon>Arthropoda</taxon>
        <taxon>Chelicerata</taxon>
        <taxon>Arachnida</taxon>
        <taxon>Acari</taxon>
        <taxon>Parasitiformes</taxon>
        <taxon>Ixodida</taxon>
        <taxon>Ixodoidea</taxon>
        <taxon>Ixodidae</taxon>
        <taxon>Rhipicephalinae</taxon>
        <taxon>Rhipicephalus</taxon>
        <taxon>Rhipicephalus</taxon>
    </lineage>
</organism>
<feature type="compositionally biased region" description="Low complexity" evidence="1">
    <location>
        <begin position="283"/>
        <end position="299"/>
    </location>
</feature>
<feature type="compositionally biased region" description="Basic and acidic residues" evidence="1">
    <location>
        <begin position="212"/>
        <end position="232"/>
    </location>
</feature>
<dbReference type="AlphaFoldDB" id="A0A224YNJ6"/>
<name>A0A224YNJ6_9ACAR</name>
<feature type="chain" id="PRO_5012533445" evidence="2">
    <location>
        <begin position="23"/>
        <end position="505"/>
    </location>
</feature>
<dbReference type="EMBL" id="GFPF01005005">
    <property type="protein sequence ID" value="MAA16151.1"/>
    <property type="molecule type" value="Transcribed_RNA"/>
</dbReference>
<reference evidence="3" key="1">
    <citation type="journal article" date="2017" name="Parasit. Vectors">
        <title>Sialotranscriptomics of Rhipicephalus zambeziensis reveals intricate expression profiles of secretory proteins and suggests tight temporal transcriptional regulation during blood-feeding.</title>
        <authorList>
            <person name="de Castro M.H."/>
            <person name="de Klerk D."/>
            <person name="Pienaar R."/>
            <person name="Rees D.J.G."/>
            <person name="Mans B.J."/>
        </authorList>
    </citation>
    <scope>NUCLEOTIDE SEQUENCE</scope>
    <source>
        <tissue evidence="3">Salivary glands</tissue>
    </source>
</reference>
<evidence type="ECO:0000313" key="3">
    <source>
        <dbReference type="EMBL" id="MAA16151.1"/>
    </source>
</evidence>
<feature type="compositionally biased region" description="Polar residues" evidence="1">
    <location>
        <begin position="452"/>
        <end position="466"/>
    </location>
</feature>
<feature type="compositionally biased region" description="Low complexity" evidence="1">
    <location>
        <begin position="373"/>
        <end position="385"/>
    </location>
</feature>
<proteinExistence type="predicted"/>
<keyword evidence="2" id="KW-0732">Signal</keyword>
<feature type="region of interest" description="Disordered" evidence="1">
    <location>
        <begin position="174"/>
        <end position="232"/>
    </location>
</feature>
<sequence length="505" mass="53782">MKSLSLAALQISIVAFLDVVHCQDIQQLRYLLRGRPAFGDQSGLELWPRQYGYESRNALGANSDASPSYGGRRYGILPVITPDYTGRTDGVENFGNSDNVPYGGIKRISRRKTILIVIRRRRPRSQGSEDDGRWGRQEEDYSSDDQSTNDRRRAGRALLRILLRKLLLAATRRSFEGEGSDESQGRDFRSEQPWGRSERGWRSGWRFGEGGDSGRTDSYDGRGSRWGRDGLDTEGGRILVRVSRPHEEDNSGFYVVGSGRVPQSGSRWNPSEYIGGTSGGIPGSSSEESGPMSDISSSGAGHGVVRNMGSISTGGQPNPHTGFSSFLSGTMAGSRGFGGSIESFTAQPSTRPHTGLSSFLSGRLAGSRGFGGSSESFTEEPSTRPGINSFEESPNQAGHGNEETAYGGMGRNYYPGVYPRLIIRLPQPFTPSGPAGSPGGNYGGTFGGAPDTTVSDSSNNGYSTSFEGIPAGYPMGPSVVSGPDSVNNAAGGGTPSVNSESSQKS</sequence>
<evidence type="ECO:0000256" key="2">
    <source>
        <dbReference type="SAM" id="SignalP"/>
    </source>
</evidence>
<feature type="compositionally biased region" description="Basic and acidic residues" evidence="1">
    <location>
        <begin position="183"/>
        <end position="201"/>
    </location>
</feature>
<feature type="region of interest" description="Disordered" evidence="1">
    <location>
        <begin position="431"/>
        <end position="505"/>
    </location>
</feature>
<feature type="signal peptide" evidence="2">
    <location>
        <begin position="1"/>
        <end position="22"/>
    </location>
</feature>
<feature type="compositionally biased region" description="Basic and acidic residues" evidence="1">
    <location>
        <begin position="130"/>
        <end position="139"/>
    </location>
</feature>
<evidence type="ECO:0000256" key="1">
    <source>
        <dbReference type="SAM" id="MobiDB-lite"/>
    </source>
</evidence>
<protein>
    <submittedName>
        <fullName evidence="3">Rhipicephalus family xi</fullName>
    </submittedName>
</protein>
<feature type="compositionally biased region" description="Polar residues" evidence="1">
    <location>
        <begin position="309"/>
        <end position="325"/>
    </location>
</feature>
<feature type="compositionally biased region" description="Gly residues" evidence="1">
    <location>
        <begin position="436"/>
        <end position="447"/>
    </location>
</feature>
<feature type="compositionally biased region" description="Polar residues" evidence="1">
    <location>
        <begin position="495"/>
        <end position="505"/>
    </location>
</feature>
<feature type="region of interest" description="Disordered" evidence="1">
    <location>
        <begin position="274"/>
        <end position="325"/>
    </location>
</feature>
<accession>A0A224YNJ6</accession>
<feature type="region of interest" description="Disordered" evidence="1">
    <location>
        <begin position="125"/>
        <end position="150"/>
    </location>
</feature>
<feature type="region of interest" description="Disordered" evidence="1">
    <location>
        <begin position="367"/>
        <end position="406"/>
    </location>
</feature>